<sequence length="574" mass="63915">MINKPISIIKCFSLKPQFDYLITKCKSLRQFKQLHAQIIIQETFLSHESSLLQLCKLASFCAVSSHGNLSYSKAIFDQHPNPSLQLYNALIRGFSASFVPQESMILFREMLRNNLEPNNMTFPFVIKACTASSTAEFGILVHTHVLKCGLESDLYVQSSLIKLYANAKCLRSAKQLFDVYPERDTVCWNSMIDAYVKSGEMELARQVFDEMPCRDVISWNSMINGYGVVGRLGEAKKLFDEMPERNIVSWNSMLAGYVKCGNVEDAVKMFRDMPHRDVVSWNAVLACYAQNGKSNETLVLFDEMKFVGVRANEATVVSVLSAIGQLGGLDQGLQLHLYINEQGININLIVATALIDMYVKCGNITEALKVFNSMQTKDILAWNTMLIGLGMHGHANDAQLLFKQMQVEGIVPNDITFVAMFGAFRHAGMTEEGQKLLSSMKSVYGVEPKIEHYGCVIDLLSRAGRLNEALNLIKNMPFKPNDYAYGALLGGCKIHGNAKVAQLVGKHLLELDPQHSGRYIVLSNIYAGAKRWDDARATRKLMQDNGVAKMAGVSVIELMEDVHSFVAGDGLSIK</sequence>
<gene>
    <name evidence="4" type="ORF">SSX86_029221</name>
</gene>
<organism evidence="4 5">
    <name type="scientific">Deinandra increscens subsp. villosa</name>
    <dbReference type="NCBI Taxonomy" id="3103831"/>
    <lineage>
        <taxon>Eukaryota</taxon>
        <taxon>Viridiplantae</taxon>
        <taxon>Streptophyta</taxon>
        <taxon>Embryophyta</taxon>
        <taxon>Tracheophyta</taxon>
        <taxon>Spermatophyta</taxon>
        <taxon>Magnoliopsida</taxon>
        <taxon>eudicotyledons</taxon>
        <taxon>Gunneridae</taxon>
        <taxon>Pentapetalae</taxon>
        <taxon>asterids</taxon>
        <taxon>campanulids</taxon>
        <taxon>Asterales</taxon>
        <taxon>Asteraceae</taxon>
        <taxon>Asteroideae</taxon>
        <taxon>Heliantheae alliance</taxon>
        <taxon>Madieae</taxon>
        <taxon>Madiinae</taxon>
        <taxon>Deinandra</taxon>
    </lineage>
</organism>
<dbReference type="Gene3D" id="1.25.40.10">
    <property type="entry name" value="Tetratricopeptide repeat domain"/>
    <property type="match status" value="4"/>
</dbReference>
<feature type="repeat" description="PPR" evidence="3">
    <location>
        <begin position="378"/>
        <end position="412"/>
    </location>
</feature>
<comment type="caution">
    <text evidence="4">The sequence shown here is derived from an EMBL/GenBank/DDBJ whole genome shotgun (WGS) entry which is preliminary data.</text>
</comment>
<dbReference type="GO" id="GO:0009451">
    <property type="term" value="P:RNA modification"/>
    <property type="evidence" value="ECO:0007669"/>
    <property type="project" value="InterPro"/>
</dbReference>
<evidence type="ECO:0000256" key="3">
    <source>
        <dbReference type="PROSITE-ProRule" id="PRU00708"/>
    </source>
</evidence>
<dbReference type="InterPro" id="IPR011990">
    <property type="entry name" value="TPR-like_helical_dom_sf"/>
</dbReference>
<dbReference type="PANTHER" id="PTHR47926">
    <property type="entry name" value="PENTATRICOPEPTIDE REPEAT-CONTAINING PROTEIN"/>
    <property type="match status" value="1"/>
</dbReference>
<reference evidence="4 5" key="1">
    <citation type="submission" date="2024-04" db="EMBL/GenBank/DDBJ databases">
        <title>The reference genome of an endangered Asteraceae, Deinandra increscens subsp. villosa, native to the Central Coast of California.</title>
        <authorList>
            <person name="Guilliams M."/>
            <person name="Hasenstab-Lehman K."/>
            <person name="Meyer R."/>
            <person name="Mcevoy S."/>
        </authorList>
    </citation>
    <scope>NUCLEOTIDE SEQUENCE [LARGE SCALE GENOMIC DNA]</scope>
    <source>
        <tissue evidence="4">Leaf</tissue>
    </source>
</reference>
<dbReference type="AlphaFoldDB" id="A0AAP0CED8"/>
<evidence type="ECO:0000313" key="5">
    <source>
        <dbReference type="Proteomes" id="UP001408789"/>
    </source>
</evidence>
<dbReference type="Pfam" id="PF01535">
    <property type="entry name" value="PPR"/>
    <property type="match status" value="4"/>
</dbReference>
<keyword evidence="5" id="KW-1185">Reference proteome</keyword>
<dbReference type="PANTHER" id="PTHR47926:SF473">
    <property type="entry name" value="(WILD MALAYSIAN BANANA) HYPOTHETICAL PROTEIN"/>
    <property type="match status" value="1"/>
</dbReference>
<evidence type="ECO:0000256" key="1">
    <source>
        <dbReference type="ARBA" id="ARBA00006643"/>
    </source>
</evidence>
<keyword evidence="2" id="KW-0677">Repeat</keyword>
<dbReference type="PROSITE" id="PS51375">
    <property type="entry name" value="PPR"/>
    <property type="match status" value="6"/>
</dbReference>
<feature type="repeat" description="PPR" evidence="3">
    <location>
        <begin position="215"/>
        <end position="249"/>
    </location>
</feature>
<dbReference type="NCBIfam" id="TIGR00756">
    <property type="entry name" value="PPR"/>
    <property type="match status" value="6"/>
</dbReference>
<comment type="similarity">
    <text evidence="1">Belongs to the PPR family. PCMP-H subfamily.</text>
</comment>
<dbReference type="Pfam" id="PF20431">
    <property type="entry name" value="E_motif"/>
    <property type="match status" value="1"/>
</dbReference>
<evidence type="ECO:0000313" key="4">
    <source>
        <dbReference type="EMBL" id="KAK9052592.1"/>
    </source>
</evidence>
<name>A0AAP0CED8_9ASTR</name>
<protein>
    <recommendedName>
        <fullName evidence="6">Chlororespiratory reduction 4</fullName>
    </recommendedName>
</protein>
<feature type="repeat" description="PPR" evidence="3">
    <location>
        <begin position="277"/>
        <end position="311"/>
    </location>
</feature>
<dbReference type="FunFam" id="1.25.40.10:FF:000090">
    <property type="entry name" value="Pentatricopeptide repeat-containing protein, chloroplastic"/>
    <property type="match status" value="1"/>
</dbReference>
<dbReference type="InterPro" id="IPR046848">
    <property type="entry name" value="E_motif"/>
</dbReference>
<feature type="repeat" description="PPR" evidence="3">
    <location>
        <begin position="83"/>
        <end position="117"/>
    </location>
</feature>
<dbReference type="Proteomes" id="UP001408789">
    <property type="component" value="Unassembled WGS sequence"/>
</dbReference>
<evidence type="ECO:0000256" key="2">
    <source>
        <dbReference type="ARBA" id="ARBA00022737"/>
    </source>
</evidence>
<dbReference type="EMBL" id="JBCNJP010000027">
    <property type="protein sequence ID" value="KAK9052592.1"/>
    <property type="molecule type" value="Genomic_DNA"/>
</dbReference>
<dbReference type="InterPro" id="IPR002885">
    <property type="entry name" value="PPR_rpt"/>
</dbReference>
<feature type="repeat" description="PPR" evidence="3">
    <location>
        <begin position="184"/>
        <end position="214"/>
    </location>
</feature>
<dbReference type="InterPro" id="IPR046960">
    <property type="entry name" value="PPR_At4g14850-like_plant"/>
</dbReference>
<dbReference type="Pfam" id="PF13041">
    <property type="entry name" value="PPR_2"/>
    <property type="match status" value="2"/>
</dbReference>
<dbReference type="FunFam" id="1.25.40.10:FF:000333">
    <property type="entry name" value="Pentatricopeptide repeat-containing protein"/>
    <property type="match status" value="1"/>
</dbReference>
<evidence type="ECO:0008006" key="6">
    <source>
        <dbReference type="Google" id="ProtNLM"/>
    </source>
</evidence>
<dbReference type="GO" id="GO:0003723">
    <property type="term" value="F:RNA binding"/>
    <property type="evidence" value="ECO:0007669"/>
    <property type="project" value="InterPro"/>
</dbReference>
<accession>A0AAP0CED8</accession>
<proteinExistence type="inferred from homology"/>
<feature type="repeat" description="PPR" evidence="3">
    <location>
        <begin position="347"/>
        <end position="377"/>
    </location>
</feature>